<evidence type="ECO:0000313" key="3">
    <source>
        <dbReference type="EMBL" id="KAD4982917.1"/>
    </source>
</evidence>
<dbReference type="AlphaFoldDB" id="A0A5N6NNM4"/>
<proteinExistence type="predicted"/>
<keyword evidence="4" id="KW-1185">Reference proteome</keyword>
<comment type="caution">
    <text evidence="3">The sequence shown here is derived from an EMBL/GenBank/DDBJ whole genome shotgun (WGS) entry which is preliminary data.</text>
</comment>
<feature type="domain" description="Myb/SANT-like" evidence="2">
    <location>
        <begin position="6"/>
        <end position="100"/>
    </location>
</feature>
<evidence type="ECO:0000313" key="4">
    <source>
        <dbReference type="Proteomes" id="UP000326396"/>
    </source>
</evidence>
<feature type="region of interest" description="Disordered" evidence="1">
    <location>
        <begin position="118"/>
        <end position="175"/>
    </location>
</feature>
<dbReference type="EMBL" id="SZYD01000010">
    <property type="protein sequence ID" value="KAD4982917.1"/>
    <property type="molecule type" value="Genomic_DNA"/>
</dbReference>
<protein>
    <recommendedName>
        <fullName evidence="2">Myb/SANT-like domain-containing protein</fullName>
    </recommendedName>
</protein>
<dbReference type="OrthoDB" id="1730132at2759"/>
<accession>A0A5N6NNM4</accession>
<dbReference type="Pfam" id="PF12776">
    <property type="entry name" value="Myb_DNA-bind_3"/>
    <property type="match status" value="1"/>
</dbReference>
<dbReference type="PANTHER" id="PTHR31704">
    <property type="entry name" value="MYB/SANT-LIKE DNA-BINDING DOMAIN PROTEIN-RELATED"/>
    <property type="match status" value="1"/>
</dbReference>
<name>A0A5N6NNM4_9ASTR</name>
<dbReference type="PANTHER" id="PTHR31704:SF40">
    <property type="entry name" value="MYB_SANT-LIKE DOMAIN-CONTAINING PROTEIN"/>
    <property type="match status" value="1"/>
</dbReference>
<evidence type="ECO:0000256" key="1">
    <source>
        <dbReference type="SAM" id="MobiDB-lite"/>
    </source>
</evidence>
<dbReference type="Proteomes" id="UP000326396">
    <property type="component" value="Linkage Group LG18"/>
</dbReference>
<reference evidence="3 4" key="1">
    <citation type="submission" date="2019-05" db="EMBL/GenBank/DDBJ databases">
        <title>Mikania micrantha, genome provides insights into the molecular mechanism of rapid growth.</title>
        <authorList>
            <person name="Liu B."/>
        </authorList>
    </citation>
    <scope>NUCLEOTIDE SEQUENCE [LARGE SCALE GENOMIC DNA]</scope>
    <source>
        <strain evidence="3">NLD-2019</strain>
        <tissue evidence="3">Leaf</tissue>
    </source>
</reference>
<sequence length="258" mass="29023">MGEKQQWSNEHIKCLLETCIEEINSVGKKGLSLHKDSWIKLGRVLKEKFGLDLTQKQMKNAYDNLKAKYIGWVYLKNKTGNIYNAETNTFTLTNEEWEEFKKRVQQLLLTNSVFLDTEDDAGTSHQTSEPIPDHTSDPNFEPASEPIPEPTREPTPESNPRKKSKTTKSSSINADDLAHDMRKALQYLIKGNEGPTAAVCSEKLKLVGLDPVDTLFLATFHIFGVSTGMREAWMALPDIPDVLRGWIAMTATSLGLIK</sequence>
<evidence type="ECO:0000259" key="2">
    <source>
        <dbReference type="Pfam" id="PF12776"/>
    </source>
</evidence>
<organism evidence="3 4">
    <name type="scientific">Mikania micrantha</name>
    <name type="common">bitter vine</name>
    <dbReference type="NCBI Taxonomy" id="192012"/>
    <lineage>
        <taxon>Eukaryota</taxon>
        <taxon>Viridiplantae</taxon>
        <taxon>Streptophyta</taxon>
        <taxon>Embryophyta</taxon>
        <taxon>Tracheophyta</taxon>
        <taxon>Spermatophyta</taxon>
        <taxon>Magnoliopsida</taxon>
        <taxon>eudicotyledons</taxon>
        <taxon>Gunneridae</taxon>
        <taxon>Pentapetalae</taxon>
        <taxon>asterids</taxon>
        <taxon>campanulids</taxon>
        <taxon>Asterales</taxon>
        <taxon>Asteraceae</taxon>
        <taxon>Asteroideae</taxon>
        <taxon>Heliantheae alliance</taxon>
        <taxon>Eupatorieae</taxon>
        <taxon>Mikania</taxon>
    </lineage>
</organism>
<gene>
    <name evidence="3" type="ORF">E3N88_19588</name>
</gene>
<dbReference type="InterPro" id="IPR024752">
    <property type="entry name" value="Myb/SANT-like_dom"/>
</dbReference>